<reference evidence="5" key="1">
    <citation type="submission" date="2017-05" db="UniProtKB">
        <authorList>
            <consortium name="EnsemblMetazoa"/>
        </authorList>
    </citation>
    <scope>IDENTIFICATION</scope>
</reference>
<dbReference type="InterPro" id="IPR037579">
    <property type="entry name" value="FIB_ANG-like"/>
</dbReference>
<dbReference type="PANTHER" id="PTHR47221">
    <property type="entry name" value="FIBRINOGEN ALPHA CHAIN"/>
    <property type="match status" value="1"/>
</dbReference>
<dbReference type="GO" id="GO:0005201">
    <property type="term" value="F:extracellular matrix structural constituent"/>
    <property type="evidence" value="ECO:0007669"/>
    <property type="project" value="TreeGrafter"/>
</dbReference>
<organism evidence="5">
    <name type="scientific">Amphimedon queenslandica</name>
    <name type="common">Sponge</name>
    <dbReference type="NCBI Taxonomy" id="400682"/>
    <lineage>
        <taxon>Eukaryota</taxon>
        <taxon>Metazoa</taxon>
        <taxon>Porifera</taxon>
        <taxon>Demospongiae</taxon>
        <taxon>Heteroscleromorpha</taxon>
        <taxon>Haplosclerida</taxon>
        <taxon>Niphatidae</taxon>
        <taxon>Amphimedon</taxon>
    </lineage>
</organism>
<dbReference type="PROSITE" id="PS51406">
    <property type="entry name" value="FIBRINOGEN_C_2"/>
    <property type="match status" value="1"/>
</dbReference>
<dbReference type="InterPro" id="IPR002181">
    <property type="entry name" value="Fibrinogen_a/b/g_C_dom"/>
</dbReference>
<evidence type="ECO:0000313" key="5">
    <source>
        <dbReference type="EnsemblMetazoa" id="Aqu2.1.22584_001"/>
    </source>
</evidence>
<dbReference type="GO" id="GO:0030674">
    <property type="term" value="F:protein-macromolecule adaptor activity"/>
    <property type="evidence" value="ECO:0007669"/>
    <property type="project" value="TreeGrafter"/>
</dbReference>
<proteinExistence type="predicted"/>
<protein>
    <recommendedName>
        <fullName evidence="4">Fibrinogen C-terminal domain-containing protein</fullName>
    </recommendedName>
</protein>
<dbReference type="GO" id="GO:0005577">
    <property type="term" value="C:fibrinogen complex"/>
    <property type="evidence" value="ECO:0007669"/>
    <property type="project" value="TreeGrafter"/>
</dbReference>
<sequence>RFSTRDNDNDIHQGNCAQYYTGAWWYNNCFLSILNGHYFNASTYNSQGIVWW</sequence>
<dbReference type="PANTHER" id="PTHR47221:SF7">
    <property type="entry name" value="FIBRINOGEN BETA CHAIN"/>
    <property type="match status" value="1"/>
</dbReference>
<dbReference type="GO" id="GO:0034116">
    <property type="term" value="P:positive regulation of heterotypic cell-cell adhesion"/>
    <property type="evidence" value="ECO:0007669"/>
    <property type="project" value="TreeGrafter"/>
</dbReference>
<dbReference type="Gene3D" id="4.10.530.10">
    <property type="entry name" value="Gamma-fibrinogen Carboxyl Terminal Fragment, domain 2"/>
    <property type="match status" value="1"/>
</dbReference>
<dbReference type="EnsemblMetazoa" id="Aqu2.1.22584_001">
    <property type="protein sequence ID" value="Aqu2.1.22584_001"/>
    <property type="gene ID" value="Aqu2.1.22584"/>
</dbReference>
<dbReference type="InParanoid" id="A0A1X7U4X2"/>
<evidence type="ECO:0000256" key="3">
    <source>
        <dbReference type="ARBA" id="ARBA00023157"/>
    </source>
</evidence>
<dbReference type="SUPFAM" id="SSF56496">
    <property type="entry name" value="Fibrinogen C-terminal domain-like"/>
    <property type="match status" value="1"/>
</dbReference>
<dbReference type="InterPro" id="IPR020837">
    <property type="entry name" value="Fibrinogen_CS"/>
</dbReference>
<feature type="domain" description="Fibrinogen C-terminal" evidence="4">
    <location>
        <begin position="1"/>
        <end position="52"/>
    </location>
</feature>
<name>A0A1X7U4X2_AMPQE</name>
<evidence type="ECO:0000256" key="2">
    <source>
        <dbReference type="ARBA" id="ARBA00022525"/>
    </source>
</evidence>
<keyword evidence="2" id="KW-0964">Secreted</keyword>
<keyword evidence="3" id="KW-1015">Disulfide bond</keyword>
<comment type="subcellular location">
    <subcellularLocation>
        <location evidence="1">Secreted</location>
    </subcellularLocation>
</comment>
<dbReference type="Pfam" id="PF00147">
    <property type="entry name" value="Fibrinogen_C"/>
    <property type="match status" value="1"/>
</dbReference>
<dbReference type="PROSITE" id="PS00514">
    <property type="entry name" value="FIBRINOGEN_C_1"/>
    <property type="match status" value="1"/>
</dbReference>
<evidence type="ECO:0000259" key="4">
    <source>
        <dbReference type="PROSITE" id="PS51406"/>
    </source>
</evidence>
<dbReference type="STRING" id="400682.A0A1X7U4X2"/>
<dbReference type="InterPro" id="IPR036056">
    <property type="entry name" value="Fibrinogen-like_C"/>
</dbReference>
<accession>A0A1X7U4X2</accession>
<evidence type="ECO:0000256" key="1">
    <source>
        <dbReference type="ARBA" id="ARBA00004613"/>
    </source>
</evidence>
<dbReference type="AlphaFoldDB" id="A0A1X7U4X2"/>